<proteinExistence type="inferred from homology"/>
<keyword evidence="9" id="KW-0175">Coiled coil</keyword>
<dbReference type="Gene3D" id="3.40.50.10810">
    <property type="entry name" value="Tandem AAA-ATPase domain"/>
    <property type="match status" value="1"/>
</dbReference>
<evidence type="ECO:0000256" key="9">
    <source>
        <dbReference type="SAM" id="Coils"/>
    </source>
</evidence>
<evidence type="ECO:0000256" key="8">
    <source>
        <dbReference type="ARBA" id="ARBA00023242"/>
    </source>
</evidence>
<feature type="compositionally biased region" description="Polar residues" evidence="10">
    <location>
        <begin position="1755"/>
        <end position="1790"/>
    </location>
</feature>
<feature type="region of interest" description="Disordered" evidence="10">
    <location>
        <begin position="107"/>
        <end position="135"/>
    </location>
</feature>
<feature type="region of interest" description="Disordered" evidence="10">
    <location>
        <begin position="1623"/>
        <end position="1675"/>
    </location>
</feature>
<keyword evidence="8" id="KW-0539">Nucleus</keyword>
<dbReference type="InterPro" id="IPR001650">
    <property type="entry name" value="Helicase_C-like"/>
</dbReference>
<evidence type="ECO:0008006" key="15">
    <source>
        <dbReference type="Google" id="ProtNLM"/>
    </source>
</evidence>
<dbReference type="GO" id="GO:0003677">
    <property type="term" value="F:DNA binding"/>
    <property type="evidence" value="ECO:0007669"/>
    <property type="project" value="UniProtKB-KW"/>
</dbReference>
<dbReference type="SUPFAM" id="SSF47769">
    <property type="entry name" value="SAM/Pointed domain"/>
    <property type="match status" value="1"/>
</dbReference>
<feature type="domain" description="Helicase C-terminal" evidence="12">
    <location>
        <begin position="1328"/>
        <end position="1483"/>
    </location>
</feature>
<feature type="region of interest" description="Disordered" evidence="10">
    <location>
        <begin position="200"/>
        <end position="258"/>
    </location>
</feature>
<dbReference type="InterPro" id="IPR056026">
    <property type="entry name" value="DUF7607"/>
</dbReference>
<keyword evidence="14" id="KW-1185">Reference proteome</keyword>
<dbReference type="Proteomes" id="UP000249497">
    <property type="component" value="Unassembled WGS sequence"/>
</dbReference>
<dbReference type="InterPro" id="IPR027417">
    <property type="entry name" value="P-loop_NTPase"/>
</dbReference>
<dbReference type="RefSeq" id="XP_025523262.1">
    <property type="nucleotide sequence ID" value="XM_025666935.1"/>
</dbReference>
<keyword evidence="4" id="KW-0378">Hydrolase</keyword>
<feature type="compositionally biased region" description="Polar residues" evidence="10">
    <location>
        <begin position="115"/>
        <end position="133"/>
    </location>
</feature>
<dbReference type="InterPro" id="IPR038718">
    <property type="entry name" value="SNF2-like_sf"/>
</dbReference>
<keyword evidence="6" id="KW-0067">ATP-binding</keyword>
<gene>
    <name evidence="13" type="ORF">BO86DRAFT_223484</name>
</gene>
<dbReference type="InterPro" id="IPR014001">
    <property type="entry name" value="Helicase_ATP-bd"/>
</dbReference>
<dbReference type="InterPro" id="IPR000330">
    <property type="entry name" value="SNF2_N"/>
</dbReference>
<feature type="region of interest" description="Disordered" evidence="10">
    <location>
        <begin position="853"/>
        <end position="873"/>
    </location>
</feature>
<feature type="region of interest" description="Disordered" evidence="10">
    <location>
        <begin position="148"/>
        <end position="167"/>
    </location>
</feature>
<comment type="subcellular location">
    <subcellularLocation>
        <location evidence="1">Nucleus</location>
    </subcellularLocation>
</comment>
<dbReference type="SUPFAM" id="SSF52540">
    <property type="entry name" value="P-loop containing nucleoside triphosphate hydrolases"/>
    <property type="match status" value="2"/>
</dbReference>
<evidence type="ECO:0000256" key="6">
    <source>
        <dbReference type="ARBA" id="ARBA00022840"/>
    </source>
</evidence>
<feature type="compositionally biased region" description="Acidic residues" evidence="10">
    <location>
        <begin position="563"/>
        <end position="575"/>
    </location>
</feature>
<dbReference type="InterPro" id="IPR049730">
    <property type="entry name" value="SNF2/RAD54-like_C"/>
</dbReference>
<protein>
    <recommendedName>
        <fullName evidence="15">SNF2 family helicase/ATPase</fullName>
    </recommendedName>
</protein>
<comment type="similarity">
    <text evidence="2">Belongs to the SNF2/RAD54 helicase family.</text>
</comment>
<dbReference type="PROSITE" id="PS51194">
    <property type="entry name" value="HELICASE_CTER"/>
    <property type="match status" value="1"/>
</dbReference>
<reference evidence="13 14" key="1">
    <citation type="submission" date="2018-02" db="EMBL/GenBank/DDBJ databases">
        <title>The genomes of Aspergillus section Nigri reveals drivers in fungal speciation.</title>
        <authorList>
            <consortium name="DOE Joint Genome Institute"/>
            <person name="Vesth T.C."/>
            <person name="Nybo J."/>
            <person name="Theobald S."/>
            <person name="Brandl J."/>
            <person name="Frisvad J.C."/>
            <person name="Nielsen K.F."/>
            <person name="Lyhne E.K."/>
            <person name="Kogle M.E."/>
            <person name="Kuo A."/>
            <person name="Riley R."/>
            <person name="Clum A."/>
            <person name="Nolan M."/>
            <person name="Lipzen A."/>
            <person name="Salamov A."/>
            <person name="Henrissat B."/>
            <person name="Wiebenga A."/>
            <person name="De vries R.P."/>
            <person name="Grigoriev I.V."/>
            <person name="Mortensen U.H."/>
            <person name="Andersen M.R."/>
            <person name="Baker S.E."/>
        </authorList>
    </citation>
    <scope>NUCLEOTIDE SEQUENCE [LARGE SCALE GENOMIC DNA]</scope>
    <source>
        <strain evidence="13 14">CBS 114.51</strain>
    </source>
</reference>
<dbReference type="GeneID" id="37170627"/>
<dbReference type="Pfam" id="PF00176">
    <property type="entry name" value="SNF2-rel_dom"/>
    <property type="match status" value="1"/>
</dbReference>
<dbReference type="CDD" id="cd18007">
    <property type="entry name" value="DEXHc_ATRX-like"/>
    <property type="match status" value="1"/>
</dbReference>
<dbReference type="SMART" id="SM00490">
    <property type="entry name" value="HELICc"/>
    <property type="match status" value="1"/>
</dbReference>
<keyword evidence="5" id="KW-0347">Helicase</keyword>
<dbReference type="Gene3D" id="3.40.50.300">
    <property type="entry name" value="P-loop containing nucleotide triphosphate hydrolases"/>
    <property type="match status" value="1"/>
</dbReference>
<keyword evidence="7" id="KW-0238">DNA-binding</keyword>
<dbReference type="Pfam" id="PF24580">
    <property type="entry name" value="DUF7607"/>
    <property type="match status" value="1"/>
</dbReference>
<dbReference type="Pfam" id="PF00271">
    <property type="entry name" value="Helicase_C"/>
    <property type="match status" value="1"/>
</dbReference>
<evidence type="ECO:0000256" key="10">
    <source>
        <dbReference type="SAM" id="MobiDB-lite"/>
    </source>
</evidence>
<evidence type="ECO:0000256" key="3">
    <source>
        <dbReference type="ARBA" id="ARBA00022741"/>
    </source>
</evidence>
<keyword evidence="3" id="KW-0547">Nucleotide-binding</keyword>
<evidence type="ECO:0000259" key="12">
    <source>
        <dbReference type="PROSITE" id="PS51194"/>
    </source>
</evidence>
<dbReference type="InterPro" id="IPR013761">
    <property type="entry name" value="SAM/pointed_sf"/>
</dbReference>
<dbReference type="GO" id="GO:0005634">
    <property type="term" value="C:nucleus"/>
    <property type="evidence" value="ECO:0007669"/>
    <property type="project" value="UniProtKB-SubCell"/>
</dbReference>
<dbReference type="SMART" id="SM00487">
    <property type="entry name" value="DEXDc"/>
    <property type="match status" value="1"/>
</dbReference>
<dbReference type="PANTHER" id="PTHR45797:SF1">
    <property type="entry name" value="HELICASE ARIP4"/>
    <property type="match status" value="1"/>
</dbReference>
<feature type="domain" description="Helicase ATP-binding" evidence="11">
    <location>
        <begin position="942"/>
        <end position="1145"/>
    </location>
</feature>
<feature type="region of interest" description="Disordered" evidence="10">
    <location>
        <begin position="1733"/>
        <end position="1807"/>
    </location>
</feature>
<evidence type="ECO:0000313" key="14">
    <source>
        <dbReference type="Proteomes" id="UP000249497"/>
    </source>
</evidence>
<dbReference type="InterPro" id="IPR044574">
    <property type="entry name" value="ARIP4-like"/>
</dbReference>
<evidence type="ECO:0000256" key="1">
    <source>
        <dbReference type="ARBA" id="ARBA00004123"/>
    </source>
</evidence>
<accession>A0A8T8WNE5</accession>
<dbReference type="CDD" id="cd18793">
    <property type="entry name" value="SF2_C_SNF"/>
    <property type="match status" value="1"/>
</dbReference>
<evidence type="ECO:0000256" key="2">
    <source>
        <dbReference type="ARBA" id="ARBA00007025"/>
    </source>
</evidence>
<feature type="compositionally biased region" description="Basic and acidic residues" evidence="10">
    <location>
        <begin position="218"/>
        <end position="239"/>
    </location>
</feature>
<dbReference type="PANTHER" id="PTHR45797">
    <property type="entry name" value="RAD54-LIKE"/>
    <property type="match status" value="1"/>
</dbReference>
<sequence length="1807" mass="203145">MEMEPSGDPLDWTVDEVVQFLCHNPDAPWSLSSSVVARPDPVTFEAALRDNVITGEVLLHDVDIHSLKDDLGLKALGPRSSMHSAVRYLQRKSFKYHQSTALSTTPFRNQVPDYTRSTSQSTFASPATLSHTQVPRIETLQRDVFQTPRVHSSPTPSAAIPAVKSVQPQDQLQHFTAEDGHTSDDDGEEDGVSLVVQSNVRASSQESHKRSRPGEQLVIDREGKKRRKLDLSKLDDKADSATNKPAVKPADQSSSRQWYMGPDATTPSKLFYPQSPATEDDEFCIFGSQYPPARRTFVNKCLSHFYRQDAVRLGPTKQAVIPYNPIKGAKAGQRFFTLYTSKGGHVAVSKQDFRDWPQLESSKSSNGSEPPKTSDPYAWLLEKYPAQEDGQDAFPLYGDSGSEADYDEETWREIDEESRAPVNGKRAKLTPDAVESIIEKCIVKYETEWQQIYKPKEETKAWAKWMAAKRSNSRNQQIKELIRSLKKLEGRLHKLKEAIKQVDYSSESELQTQCQALQQTIFRMQKHKYHIHVIGLESCPPKVAPPPKLSKFINRRSNRSDDAESLDSDSDDFIDDSGVPPPPPFQRASHPNGATHHSSSSDEEGDIISVSGTIRRVRSRRYPFAVSSSPDSTPVVTNDETPKIIDLTDDTPHPDDYDIATPPLNPVQVEVPQVDPALYESMSPVSDLGPSFAIKREGPQRRRSISLPDIDDYEALKKLDSSLLEERRDPRRLLVKLIANLAPKDRSQMAERIPSRYEEADLRELTVRALELMLQSQDRLPDLEHTESMLVMRASSFYISWVTCSRLTAKGIPRNKVRKALREVEGYGEFYQELSYHLAAYCDWERSNGFGHSDVNDTPHRSRKRAVQESEAARKARENAQRRLAMQENSAKLYMESMGAANTDHTNQVVSFGDPPIHLHQAIARRVKPHQLKGIQFMWRELIVDETHQGCLLAHTMGLGKTMQVISLLVTISAASNSPNPEIKKQVPERFRRSQTLVLCPSSLTENWQDEFYLWAPPTVKIGPFYKVTSSESLYERLGTIQEWYEGGGILILSYDMFRAWIMNRETSKRSKPLPDADHENVKSWLLDGPNVVVADEAHRMKNSSSAVALAAMQIKTKSRIALTGSPLANNLTDYYAMVNWIAEGYLGEPREFQAHYVEPIEEGLYVDSTYTERRRSLVRLNVLKEILEPKINRADISVLAGSLPPKVEFVITVPLTDVQQAAYNSYVRSILEGKCDVNRMEILSWLAVLGLCCNHPVCFRDKLQSRFNDAQKIDKRLEGFEKAPGDEPISQLGLDLTKLQNEQEQIYSAVPDIEAIELSHRARILHKIITESVRVGDKVLVFSHSIPTLNYVEVILKRAGWRYCRLDGQTPVSQRQGAVKRFNGNSSDLIYLISTRAGGLGLNIPGANRVIIFDFTFNPVWEEQAVGRAYRLGQKKPVFVYRFLSGGTFEEIMYNKAVYKTQLAFRVVDKKNPVRWASKKLGEYLFPVKNVPQTDVSEYIGKDPEVLDKILEKDARSSESIIRKIGLTETFQKEDNDKLTEEEKREALEVITDERLKREDPAAWQERMRYKQRLATVITPYGSYSQTLTQPSSMPMSRAPLPYQFTYSQHPPPMPLPLPSQSMVPPSAHNSGPPALAPDLSHFQLPGPIYNHMQPPPPQPSPMASQTYSQPATPHSITMQDGPVVGSGDAGYAPPIANNFTAVPMQATGTQNDGGYSQPLIDPSILLPVPTDKVESEEEYFPPSPQPLLPTPVSDLQQISTESTSSDGNPTVGQQQVISPFFQNTSTPQQEPPSSKPGKKAACKTQ</sequence>
<evidence type="ECO:0000259" key="11">
    <source>
        <dbReference type="PROSITE" id="PS51192"/>
    </source>
</evidence>
<feature type="compositionally biased region" description="Basic residues" evidence="10">
    <location>
        <begin position="1798"/>
        <end position="1807"/>
    </location>
</feature>
<feature type="region of interest" description="Disordered" evidence="10">
    <location>
        <begin position="545"/>
        <end position="608"/>
    </location>
</feature>
<evidence type="ECO:0000256" key="7">
    <source>
        <dbReference type="ARBA" id="ARBA00023125"/>
    </source>
</evidence>
<dbReference type="OrthoDB" id="2020972at2759"/>
<feature type="coiled-coil region" evidence="9">
    <location>
        <begin position="478"/>
        <end position="505"/>
    </location>
</feature>
<feature type="compositionally biased region" description="Basic and acidic residues" evidence="10">
    <location>
        <begin position="854"/>
        <end position="873"/>
    </location>
</feature>
<evidence type="ECO:0000256" key="5">
    <source>
        <dbReference type="ARBA" id="ARBA00022806"/>
    </source>
</evidence>
<evidence type="ECO:0000313" key="13">
    <source>
        <dbReference type="EMBL" id="RAH77368.1"/>
    </source>
</evidence>
<dbReference type="Gene3D" id="1.10.150.50">
    <property type="entry name" value="Transcription Factor, Ets-1"/>
    <property type="match status" value="1"/>
</dbReference>
<organism evidence="13 14">
    <name type="scientific">Aspergillus japonicus CBS 114.51</name>
    <dbReference type="NCBI Taxonomy" id="1448312"/>
    <lineage>
        <taxon>Eukaryota</taxon>
        <taxon>Fungi</taxon>
        <taxon>Dikarya</taxon>
        <taxon>Ascomycota</taxon>
        <taxon>Pezizomycotina</taxon>
        <taxon>Eurotiomycetes</taxon>
        <taxon>Eurotiomycetidae</taxon>
        <taxon>Eurotiales</taxon>
        <taxon>Aspergillaceae</taxon>
        <taxon>Aspergillus</taxon>
        <taxon>Aspergillus subgen. Circumdati</taxon>
    </lineage>
</organism>
<name>A0A8T8WNE5_ASPJA</name>
<evidence type="ECO:0000256" key="4">
    <source>
        <dbReference type="ARBA" id="ARBA00022801"/>
    </source>
</evidence>
<dbReference type="GO" id="GO:0016887">
    <property type="term" value="F:ATP hydrolysis activity"/>
    <property type="evidence" value="ECO:0007669"/>
    <property type="project" value="InterPro"/>
</dbReference>
<dbReference type="GO" id="GO:0004386">
    <property type="term" value="F:helicase activity"/>
    <property type="evidence" value="ECO:0007669"/>
    <property type="project" value="UniProtKB-KW"/>
</dbReference>
<dbReference type="PROSITE" id="PS51192">
    <property type="entry name" value="HELICASE_ATP_BIND_1"/>
    <property type="match status" value="1"/>
</dbReference>
<dbReference type="EMBL" id="KZ824844">
    <property type="protein sequence ID" value="RAH77368.1"/>
    <property type="molecule type" value="Genomic_DNA"/>
</dbReference>
<dbReference type="GO" id="GO:0005524">
    <property type="term" value="F:ATP binding"/>
    <property type="evidence" value="ECO:0007669"/>
    <property type="project" value="UniProtKB-KW"/>
</dbReference>